<dbReference type="EMBL" id="JANIIK010000110">
    <property type="protein sequence ID" value="KAJ3596407.1"/>
    <property type="molecule type" value="Genomic_DNA"/>
</dbReference>
<dbReference type="InterPro" id="IPR001878">
    <property type="entry name" value="Znf_CCHC"/>
</dbReference>
<feature type="compositionally biased region" description="Low complexity" evidence="1">
    <location>
        <begin position="88"/>
        <end position="99"/>
    </location>
</feature>
<dbReference type="InterPro" id="IPR036875">
    <property type="entry name" value="Znf_CCHC_sf"/>
</dbReference>
<feature type="compositionally biased region" description="Basic residues" evidence="1">
    <location>
        <begin position="104"/>
        <end position="117"/>
    </location>
</feature>
<evidence type="ECO:0000313" key="4">
    <source>
        <dbReference type="Proteomes" id="UP001148018"/>
    </source>
</evidence>
<sequence>MQLGEAAAEAPQPPGPQYKEPPPHPGPSPGPLPHSHPHPHPSLPPPYHPYPPQQRGSGRGNARGQWRVNNGTCFVCGAIDHWAASCPQAQPQQWQPPHQTYKTRGQRRGQRRGRPQGRRQQMASYPTLPPGAPGGRVPKESRGMGQLRRRDRTNDHLQNLGDLGTHIIFTQHQSSQIMPHGCGWGYTTYVQQNHEYCGVLWDNKYSDLYCAPQSRDGGQQLTHAFLYAPQCPINLMGRDLLTKLGAC</sequence>
<feature type="region of interest" description="Disordered" evidence="1">
    <location>
        <begin position="1"/>
        <end position="64"/>
    </location>
</feature>
<feature type="region of interest" description="Disordered" evidence="1">
    <location>
        <begin position="88"/>
        <end position="146"/>
    </location>
</feature>
<dbReference type="SUPFAM" id="SSF57756">
    <property type="entry name" value="Retrovirus zinc finger-like domains"/>
    <property type="match status" value="1"/>
</dbReference>
<keyword evidence="4" id="KW-1185">Reference proteome</keyword>
<dbReference type="OrthoDB" id="8947436at2759"/>
<feature type="compositionally biased region" description="Low complexity" evidence="1">
    <location>
        <begin position="1"/>
        <end position="10"/>
    </location>
</feature>
<proteinExistence type="predicted"/>
<evidence type="ECO:0000256" key="1">
    <source>
        <dbReference type="SAM" id="MobiDB-lite"/>
    </source>
</evidence>
<feature type="compositionally biased region" description="Pro residues" evidence="1">
    <location>
        <begin position="11"/>
        <end position="52"/>
    </location>
</feature>
<name>A0A9Q0DXC9_9TELE</name>
<dbReference type="InterPro" id="IPR021109">
    <property type="entry name" value="Peptidase_aspartic_dom_sf"/>
</dbReference>
<accession>A0A9Q0DXC9</accession>
<dbReference type="SMART" id="SM00343">
    <property type="entry name" value="ZnF_C2HC"/>
    <property type="match status" value="1"/>
</dbReference>
<gene>
    <name evidence="3" type="ORF">NHX12_002814</name>
</gene>
<dbReference type="SUPFAM" id="SSF50630">
    <property type="entry name" value="Acid proteases"/>
    <property type="match status" value="1"/>
</dbReference>
<dbReference type="Pfam" id="PF00098">
    <property type="entry name" value="zf-CCHC"/>
    <property type="match status" value="1"/>
</dbReference>
<dbReference type="Gene3D" id="2.40.70.10">
    <property type="entry name" value="Acid Proteases"/>
    <property type="match status" value="1"/>
</dbReference>
<evidence type="ECO:0000313" key="3">
    <source>
        <dbReference type="EMBL" id="KAJ3596407.1"/>
    </source>
</evidence>
<dbReference type="Gene3D" id="4.10.60.10">
    <property type="entry name" value="Zinc finger, CCHC-type"/>
    <property type="match status" value="1"/>
</dbReference>
<dbReference type="AlphaFoldDB" id="A0A9Q0DXC9"/>
<reference evidence="3" key="1">
    <citation type="submission" date="2022-07" db="EMBL/GenBank/DDBJ databases">
        <title>Chromosome-level genome of Muraenolepis orangiensis.</title>
        <authorList>
            <person name="Kim J."/>
        </authorList>
    </citation>
    <scope>NUCLEOTIDE SEQUENCE</scope>
    <source>
        <strain evidence="3">KU_S4_2022</strain>
        <tissue evidence="3">Muscle</tissue>
    </source>
</reference>
<feature type="domain" description="CCHC-type" evidence="2">
    <location>
        <begin position="72"/>
        <end position="88"/>
    </location>
</feature>
<comment type="caution">
    <text evidence="3">The sequence shown here is derived from an EMBL/GenBank/DDBJ whole genome shotgun (WGS) entry which is preliminary data.</text>
</comment>
<dbReference type="Proteomes" id="UP001148018">
    <property type="component" value="Unassembled WGS sequence"/>
</dbReference>
<dbReference type="GO" id="GO:0008270">
    <property type="term" value="F:zinc ion binding"/>
    <property type="evidence" value="ECO:0007669"/>
    <property type="project" value="InterPro"/>
</dbReference>
<organism evidence="3 4">
    <name type="scientific">Muraenolepis orangiensis</name>
    <name type="common">Patagonian moray cod</name>
    <dbReference type="NCBI Taxonomy" id="630683"/>
    <lineage>
        <taxon>Eukaryota</taxon>
        <taxon>Metazoa</taxon>
        <taxon>Chordata</taxon>
        <taxon>Craniata</taxon>
        <taxon>Vertebrata</taxon>
        <taxon>Euteleostomi</taxon>
        <taxon>Actinopterygii</taxon>
        <taxon>Neopterygii</taxon>
        <taxon>Teleostei</taxon>
        <taxon>Neoteleostei</taxon>
        <taxon>Acanthomorphata</taxon>
        <taxon>Zeiogadaria</taxon>
        <taxon>Gadariae</taxon>
        <taxon>Gadiformes</taxon>
        <taxon>Muraenolepidoidei</taxon>
        <taxon>Muraenolepididae</taxon>
        <taxon>Muraenolepis</taxon>
    </lineage>
</organism>
<dbReference type="GO" id="GO:0003676">
    <property type="term" value="F:nucleic acid binding"/>
    <property type="evidence" value="ECO:0007669"/>
    <property type="project" value="InterPro"/>
</dbReference>
<protein>
    <recommendedName>
        <fullName evidence="2">CCHC-type domain-containing protein</fullName>
    </recommendedName>
</protein>
<evidence type="ECO:0000259" key="2">
    <source>
        <dbReference type="SMART" id="SM00343"/>
    </source>
</evidence>